<keyword evidence="3 4" id="KW-0378">Hydrolase</keyword>
<dbReference type="PROSITE" id="PS00122">
    <property type="entry name" value="CARBOXYLESTERASE_B_1"/>
    <property type="match status" value="1"/>
</dbReference>
<dbReference type="PANTHER" id="PTHR11559">
    <property type="entry name" value="CARBOXYLESTERASE"/>
    <property type="match status" value="1"/>
</dbReference>
<organism evidence="7">
    <name type="scientific">Steinernema carpocapsae</name>
    <name type="common">Entomopathogenic nematode</name>
    <dbReference type="NCBI Taxonomy" id="34508"/>
    <lineage>
        <taxon>Eukaryota</taxon>
        <taxon>Metazoa</taxon>
        <taxon>Ecdysozoa</taxon>
        <taxon>Nematoda</taxon>
        <taxon>Chromadorea</taxon>
        <taxon>Rhabditida</taxon>
        <taxon>Tylenchina</taxon>
        <taxon>Panagrolaimomorpha</taxon>
        <taxon>Strongyloidoidea</taxon>
        <taxon>Steinernematidae</taxon>
        <taxon>Steinernema</taxon>
    </lineage>
</organism>
<reference evidence="7" key="2">
    <citation type="journal article" date="2015" name="Genome Biol.">
        <title>Comparative genomics of Steinernema reveals deeply conserved gene regulatory networks.</title>
        <authorList>
            <person name="Dillman A.R."/>
            <person name="Macchietto M."/>
            <person name="Porter C.F."/>
            <person name="Rogers A."/>
            <person name="Williams B."/>
            <person name="Antoshechkin I."/>
            <person name="Lee M.M."/>
            <person name="Goodwin Z."/>
            <person name="Lu X."/>
            <person name="Lewis E.E."/>
            <person name="Goodrich-Blair H."/>
            <person name="Stock S.P."/>
            <person name="Adams B.J."/>
            <person name="Sternberg P.W."/>
            <person name="Mortazavi A."/>
        </authorList>
    </citation>
    <scope>NUCLEOTIDE SEQUENCE [LARGE SCALE GENOMIC DNA]</scope>
    <source>
        <strain evidence="7">ALL</strain>
    </source>
</reference>
<keyword evidence="5" id="KW-1133">Transmembrane helix</keyword>
<reference evidence="7" key="1">
    <citation type="submission" date="2013-11" db="EMBL/GenBank/DDBJ databases">
        <authorList>
            <person name="Sternberg P."/>
            <person name="Dillman A."/>
            <person name="Macchietto M."/>
        </authorList>
    </citation>
    <scope>NUCLEOTIDE SEQUENCE</scope>
    <source>
        <strain evidence="7">ALL</strain>
    </source>
</reference>
<feature type="domain" description="Carboxylesterase type B" evidence="6">
    <location>
        <begin position="82"/>
        <end position="592"/>
    </location>
</feature>
<dbReference type="STRING" id="34508.A0A4V6A5V7"/>
<keyword evidence="5" id="KW-0812">Transmembrane</keyword>
<keyword evidence="5" id="KW-0472">Membrane</keyword>
<comment type="similarity">
    <text evidence="1 4">Belongs to the type-B carboxylesterase/lipase family.</text>
</comment>
<dbReference type="InterPro" id="IPR002018">
    <property type="entry name" value="CarbesteraseB"/>
</dbReference>
<dbReference type="AlphaFoldDB" id="A0A4V6A5V7"/>
<proteinExistence type="inferred from homology"/>
<evidence type="ECO:0000259" key="6">
    <source>
        <dbReference type="Pfam" id="PF00135"/>
    </source>
</evidence>
<name>A0A4V6A5V7_STECR</name>
<evidence type="ECO:0000256" key="1">
    <source>
        <dbReference type="ARBA" id="ARBA00005964"/>
    </source>
</evidence>
<accession>A0A4V6A5V7</accession>
<keyword evidence="2" id="KW-0719">Serine esterase</keyword>
<sequence length="621" mass="69204">MGARNVVGSRDAPAVFCRLESSMSSEGRGRSKSPAIRAFSANKLVARLFQYLIAALWAVPVAVALLLILSYLGFSYNPREAENVIHTPYGPVEGFEFEGAQAFLGIPFAKPPVGERRLEKPERVEKWTETRPATDFGSSCVTAAGWTTRKSQTLSEDCLFMNIMKPKEKCEEPSGCPVFVFIYGGGYETGSSTTYGYKEIVKNFVSQGFVFVTFNYRLGPLGFLTTTDKVLPGNLGLWDQQSALEFVKEVIPSFGGNPEEVTISGESAGGSSVSALTLSPHTNGLFKRAIQMSGSVFCSFSISERIGEESARFIDVIGCKGSPEEAKKCLKKKTLKEYAEAHAEIGPAVDRIIGLRYNPRIDGDFFPSDLHTMIKDAPKIPTISGITTAEMGAFVLFNENFSLIDVPQRKWNSFNEASLQDLLKKMSARVKDLYELMAKFYVKRTAKSEFKNSSFYLTRLVEAGGDITFNVPMFQEALEKLENGWPVHLYLEVFYNKNGRENVPVEGAFHGNELTYLFGRLWKIIDSAKDDDGIRFKKNVFDGFLSFARTGKPIVGNVSWAPITPQKPDRFLKLDVESHMEDGMLRERMDFWTKEVPSKVSVSELTFLLPGASEKKRQNEL</sequence>
<dbReference type="SUPFAM" id="SSF53474">
    <property type="entry name" value="alpha/beta-Hydrolases"/>
    <property type="match status" value="1"/>
</dbReference>
<dbReference type="Pfam" id="PF00135">
    <property type="entry name" value="COesterase"/>
    <property type="match status" value="1"/>
</dbReference>
<gene>
    <name evidence="7" type="ORF">L596_007057</name>
</gene>
<dbReference type="GO" id="GO:0052689">
    <property type="term" value="F:carboxylic ester hydrolase activity"/>
    <property type="evidence" value="ECO:0007669"/>
    <property type="project" value="UniProtKB-KW"/>
</dbReference>
<evidence type="ECO:0000256" key="5">
    <source>
        <dbReference type="SAM" id="Phobius"/>
    </source>
</evidence>
<feature type="transmembrane region" description="Helical" evidence="5">
    <location>
        <begin position="51"/>
        <end position="74"/>
    </location>
</feature>
<dbReference type="EC" id="3.1.1.-" evidence="4"/>
<evidence type="ECO:0000256" key="2">
    <source>
        <dbReference type="ARBA" id="ARBA00022487"/>
    </source>
</evidence>
<evidence type="ECO:0000256" key="4">
    <source>
        <dbReference type="RuleBase" id="RU361235"/>
    </source>
</evidence>
<dbReference type="InterPro" id="IPR019826">
    <property type="entry name" value="Carboxylesterase_B_AS"/>
</dbReference>
<evidence type="ECO:0000256" key="3">
    <source>
        <dbReference type="ARBA" id="ARBA00022801"/>
    </source>
</evidence>
<evidence type="ECO:0000313" key="7">
    <source>
        <dbReference type="EMBL" id="TKR92395.1"/>
    </source>
</evidence>
<protein>
    <recommendedName>
        <fullName evidence="4">Carboxylic ester hydrolase</fullName>
        <ecNumber evidence="4">3.1.1.-</ecNumber>
    </recommendedName>
</protein>
<dbReference type="OrthoDB" id="5854651at2759"/>
<dbReference type="Gene3D" id="3.40.50.1820">
    <property type="entry name" value="alpha/beta hydrolase"/>
    <property type="match status" value="1"/>
</dbReference>
<reference evidence="7" key="3">
    <citation type="journal article" date="2019" name="G3 (Bethesda)">
        <title>Hybrid Assembly of the Genome of the Entomopathogenic Nematode Steinernema carpocapsae Identifies the X-Chromosome.</title>
        <authorList>
            <person name="Serra L."/>
            <person name="Macchietto M."/>
            <person name="Macias-Munoz A."/>
            <person name="McGill C.J."/>
            <person name="Rodriguez I.M."/>
            <person name="Rodriguez B."/>
            <person name="Murad R."/>
            <person name="Mortazavi A."/>
        </authorList>
    </citation>
    <scope>NUCLEOTIDE SEQUENCE</scope>
    <source>
        <strain evidence="7">ALL</strain>
    </source>
</reference>
<comment type="caution">
    <text evidence="7">The sequence shown here is derived from an EMBL/GenBank/DDBJ whole genome shotgun (WGS) entry which is preliminary data.</text>
</comment>
<dbReference type="EMBL" id="AZBU02000002">
    <property type="protein sequence ID" value="TKR92395.1"/>
    <property type="molecule type" value="Genomic_DNA"/>
</dbReference>
<dbReference type="InterPro" id="IPR029058">
    <property type="entry name" value="AB_hydrolase_fold"/>
</dbReference>
<dbReference type="InterPro" id="IPR050309">
    <property type="entry name" value="Type-B_Carboxylest/Lipase"/>
</dbReference>